<gene>
    <name evidence="1" type="ORF">SAMN04488066_11568</name>
</gene>
<dbReference type="InterPro" id="IPR036390">
    <property type="entry name" value="WH_DNA-bd_sf"/>
</dbReference>
<evidence type="ECO:0000313" key="1">
    <source>
        <dbReference type="EMBL" id="SFH65889.1"/>
    </source>
</evidence>
<dbReference type="Proteomes" id="UP000323537">
    <property type="component" value="Unassembled WGS sequence"/>
</dbReference>
<evidence type="ECO:0000313" key="2">
    <source>
        <dbReference type="Proteomes" id="UP000323537"/>
    </source>
</evidence>
<accession>A0A1I3BV85</accession>
<dbReference type="OrthoDB" id="338176at2157"/>
<organism evidence="1 2">
    <name type="scientific">Halorubrum aquaticum</name>
    <dbReference type="NCBI Taxonomy" id="387340"/>
    <lineage>
        <taxon>Archaea</taxon>
        <taxon>Methanobacteriati</taxon>
        <taxon>Methanobacteriota</taxon>
        <taxon>Stenosarchaea group</taxon>
        <taxon>Halobacteria</taxon>
        <taxon>Halobacteriales</taxon>
        <taxon>Haloferacaceae</taxon>
        <taxon>Halorubrum</taxon>
    </lineage>
</organism>
<dbReference type="AlphaFoldDB" id="A0A1I3BV85"/>
<dbReference type="EMBL" id="FOPZ01000015">
    <property type="protein sequence ID" value="SFH65889.1"/>
    <property type="molecule type" value="Genomic_DNA"/>
</dbReference>
<protein>
    <submittedName>
        <fullName evidence="1">Uncharacterized protein</fullName>
    </submittedName>
</protein>
<proteinExistence type="predicted"/>
<dbReference type="Gene3D" id="1.10.10.10">
    <property type="entry name" value="Winged helix-like DNA-binding domain superfamily/Winged helix DNA-binding domain"/>
    <property type="match status" value="1"/>
</dbReference>
<sequence>MDLSETDWGILEVCSENRETRSNLSVLVDVTPNYVSKELSKLTEIELVEEVGPAERSGMYITTAKGDFVLGKREKYEKQHSELFGALVTSSIEIADELNEQVDDREIGPNDIVLTSVDAYDQLCSLSDMTSITPQKAKDVSQYDNIYAVYGVLYELYFHDLLSRTSNKGEYKITERGRELLNNTTPAATTPENINRIWNTLPEKRE</sequence>
<dbReference type="RefSeq" id="WP_149785034.1">
    <property type="nucleotide sequence ID" value="NZ_BAAADP010000002.1"/>
</dbReference>
<keyword evidence="2" id="KW-1185">Reference proteome</keyword>
<name>A0A1I3BV85_9EURY</name>
<reference evidence="1 2" key="1">
    <citation type="submission" date="2016-10" db="EMBL/GenBank/DDBJ databases">
        <authorList>
            <person name="Varghese N."/>
            <person name="Submissions S."/>
        </authorList>
    </citation>
    <scope>NUCLEOTIDE SEQUENCE [LARGE SCALE GENOMIC DNA]</scope>
    <source>
        <strain evidence="1 2">CGMCC 1.6377</strain>
    </source>
</reference>
<dbReference type="SUPFAM" id="SSF46785">
    <property type="entry name" value="Winged helix' DNA-binding domain"/>
    <property type="match status" value="1"/>
</dbReference>
<dbReference type="InterPro" id="IPR036388">
    <property type="entry name" value="WH-like_DNA-bd_sf"/>
</dbReference>